<evidence type="ECO:0000313" key="3">
    <source>
        <dbReference type="Proteomes" id="UP000799428"/>
    </source>
</evidence>
<dbReference type="InterPro" id="IPR010905">
    <property type="entry name" value="Glyco_hydro_88"/>
</dbReference>
<dbReference type="OrthoDB" id="2305845at2759"/>
<reference evidence="2" key="1">
    <citation type="journal article" date="2020" name="Stud. Mycol.">
        <title>101 Dothideomycetes genomes: a test case for predicting lifestyles and emergence of pathogens.</title>
        <authorList>
            <person name="Haridas S."/>
            <person name="Albert R."/>
            <person name="Binder M."/>
            <person name="Bloem J."/>
            <person name="Labutti K."/>
            <person name="Salamov A."/>
            <person name="Andreopoulos B."/>
            <person name="Baker S."/>
            <person name="Barry K."/>
            <person name="Bills G."/>
            <person name="Bluhm B."/>
            <person name="Cannon C."/>
            <person name="Castanera R."/>
            <person name="Culley D."/>
            <person name="Daum C."/>
            <person name="Ezra D."/>
            <person name="Gonzalez J."/>
            <person name="Henrissat B."/>
            <person name="Kuo A."/>
            <person name="Liang C."/>
            <person name="Lipzen A."/>
            <person name="Lutzoni F."/>
            <person name="Magnuson J."/>
            <person name="Mondo S."/>
            <person name="Nolan M."/>
            <person name="Ohm R."/>
            <person name="Pangilinan J."/>
            <person name="Park H.-J."/>
            <person name="Ramirez L."/>
            <person name="Alfaro M."/>
            <person name="Sun H."/>
            <person name="Tritt A."/>
            <person name="Yoshinaga Y."/>
            <person name="Zwiers L.-H."/>
            <person name="Turgeon B."/>
            <person name="Goodwin S."/>
            <person name="Spatafora J."/>
            <person name="Crous P."/>
            <person name="Grigoriev I."/>
        </authorList>
    </citation>
    <scope>NUCLEOTIDE SEQUENCE</scope>
    <source>
        <strain evidence="2">CBS 279.74</strain>
    </source>
</reference>
<dbReference type="GO" id="GO:0016787">
    <property type="term" value="F:hydrolase activity"/>
    <property type="evidence" value="ECO:0007669"/>
    <property type="project" value="UniProtKB-KW"/>
</dbReference>
<name>A0A6G1KA59_9PLEO</name>
<dbReference type="Pfam" id="PF07470">
    <property type="entry name" value="Glyco_hydro_88"/>
    <property type="match status" value="1"/>
</dbReference>
<keyword evidence="3" id="KW-1185">Reference proteome</keyword>
<proteinExistence type="predicted"/>
<dbReference type="Gene3D" id="1.50.10.10">
    <property type="match status" value="1"/>
</dbReference>
<dbReference type="InterPro" id="IPR008928">
    <property type="entry name" value="6-hairpin_glycosidase_sf"/>
</dbReference>
<dbReference type="GO" id="GO:0005975">
    <property type="term" value="P:carbohydrate metabolic process"/>
    <property type="evidence" value="ECO:0007669"/>
    <property type="project" value="InterPro"/>
</dbReference>
<keyword evidence="1 2" id="KW-0378">Hydrolase</keyword>
<dbReference type="AlphaFoldDB" id="A0A6G1KA59"/>
<dbReference type="Proteomes" id="UP000799428">
    <property type="component" value="Unassembled WGS sequence"/>
</dbReference>
<dbReference type="PANTHER" id="PTHR33886">
    <property type="entry name" value="UNSATURATED RHAMNOGALACTURONAN HYDROLASE (EUROFUNG)"/>
    <property type="match status" value="1"/>
</dbReference>
<dbReference type="PANTHER" id="PTHR33886:SF8">
    <property type="entry name" value="UNSATURATED RHAMNOGALACTURONAN HYDROLASE (EUROFUNG)"/>
    <property type="match status" value="1"/>
</dbReference>
<dbReference type="InterPro" id="IPR052043">
    <property type="entry name" value="PolySaccharide_Degr_Enz"/>
</dbReference>
<organism evidence="2 3">
    <name type="scientific">Pleomassaria siparia CBS 279.74</name>
    <dbReference type="NCBI Taxonomy" id="1314801"/>
    <lineage>
        <taxon>Eukaryota</taxon>
        <taxon>Fungi</taxon>
        <taxon>Dikarya</taxon>
        <taxon>Ascomycota</taxon>
        <taxon>Pezizomycotina</taxon>
        <taxon>Dothideomycetes</taxon>
        <taxon>Pleosporomycetidae</taxon>
        <taxon>Pleosporales</taxon>
        <taxon>Pleomassariaceae</taxon>
        <taxon>Pleomassaria</taxon>
    </lineage>
</organism>
<evidence type="ECO:0000313" key="2">
    <source>
        <dbReference type="EMBL" id="KAF2709704.1"/>
    </source>
</evidence>
<dbReference type="EMBL" id="MU005770">
    <property type="protein sequence ID" value="KAF2709704.1"/>
    <property type="molecule type" value="Genomic_DNA"/>
</dbReference>
<dbReference type="InterPro" id="IPR012341">
    <property type="entry name" value="6hp_glycosidase-like_sf"/>
</dbReference>
<dbReference type="SUPFAM" id="SSF48208">
    <property type="entry name" value="Six-hairpin glycosidases"/>
    <property type="match status" value="1"/>
</dbReference>
<sequence length="377" mass="42473">MASLTSHGLKSDDIHTAIKLLTHNLVNINDTTGEFLLKLDDGRVIDTKGWDGWEWTHGIGLYGLWHYYTLTGSAETKAVMLGWFEKQLAAGTTKNINTMAVFLTLAYLAEDTGNKTFLPWLDVWGEWVMHGLPKTKYGGFQHETYLSFNKDELWDDTLMMSALPLAKIGLVLNRPEYVAEAKHQFMLHCQYLFDPTTGLFFHGWKWEEGKNGSIGHNFARARWARGNSWLTIAIPDFVELLDLQKGDPLRTFLLNILDAQCKALSKLQGENGMWRTLLDVPVSEGSYEESSATAGFAYGMLKGVRKRYIGPEYTDVAVKAIKAVLSRINKDGELLEVSFGTAMGHDLQHYKDIPLTSMPYGQAMAQMALGEFLRTFI</sequence>
<evidence type="ECO:0000256" key="1">
    <source>
        <dbReference type="ARBA" id="ARBA00022801"/>
    </source>
</evidence>
<protein>
    <submittedName>
        <fullName evidence="2">Glycoside hydrolase family 105 protein</fullName>
    </submittedName>
</protein>
<accession>A0A6G1KA59</accession>
<gene>
    <name evidence="2" type="ORF">K504DRAFT_467656</name>
</gene>